<dbReference type="InterPro" id="IPR025736">
    <property type="entry name" value="PucR_C-HTH_dom"/>
</dbReference>
<sequence length="492" mass="56657">MGITVKEAMQLPELKDTRLIAGKEGIHNEIRWITIVEIMEDATRLHEGEFLITTAFGLKDDQNHIDHFIEKLANQKLSGVAIHTGFYLDVVPQRIIEAANEKHLPLIEIPRMLNFSTITRGILEQIVNRQMKLLSYSQQIQEALTELVLKNEGMPSITVTLAKLLGGNVEVRDVKDELIDSYQTKSKTEHEFLNPIIAGEQKYGTIIVRKDSDFTPLDYLAIKQAATVYSLEFLKLRIVEETRTYVHADFLDDLLSNNYESEEVILNRGKELGYNLSSYNRVTVLLADDLDYLEKILRELLGNNVTSIIKRKLDHIIMLTVNENEKDKKIEEIIKTLSENEKVKGLHIGCGDEVKGISSLTNSLQEAHHSLLFAIYRGIRSLLYKDLGAYKLFIQLKEKGENLESYYLPLLEPLIEYDRTHKSQLLKTFEAFVENNLIVNRTAEKLFIHRHTLNYRLKQIINKTGVNIHHHEERIHLQFALMAYQTDQILST</sequence>
<comment type="similarity">
    <text evidence="1">Belongs to the CdaR family.</text>
</comment>
<dbReference type="InterPro" id="IPR042070">
    <property type="entry name" value="PucR_C-HTH_sf"/>
</dbReference>
<proteinExistence type="inferred from homology"/>
<dbReference type="Gene3D" id="3.30.450.40">
    <property type="match status" value="1"/>
</dbReference>
<organism evidence="5 6">
    <name type="scientific">Exobacillus caeni</name>
    <dbReference type="NCBI Taxonomy" id="2574798"/>
    <lineage>
        <taxon>Bacteria</taxon>
        <taxon>Bacillati</taxon>
        <taxon>Bacillota</taxon>
        <taxon>Bacilli</taxon>
        <taxon>Bacillales</taxon>
        <taxon>Guptibacillaceae</taxon>
        <taxon>Exobacillus</taxon>
    </lineage>
</organism>
<dbReference type="Pfam" id="PF17853">
    <property type="entry name" value="GGDEF_2"/>
    <property type="match status" value="1"/>
</dbReference>
<keyword evidence="6" id="KW-1185">Reference proteome</keyword>
<dbReference type="Proteomes" id="UP000308230">
    <property type="component" value="Unassembled WGS sequence"/>
</dbReference>
<dbReference type="PANTHER" id="PTHR33744:SF1">
    <property type="entry name" value="DNA-BINDING TRANSCRIPTIONAL ACTIVATOR ADER"/>
    <property type="match status" value="1"/>
</dbReference>
<feature type="domain" description="PucR C-terminal helix-turn-helix" evidence="3">
    <location>
        <begin position="425"/>
        <end position="483"/>
    </location>
</feature>
<feature type="domain" description="CdaR GGDEF-like" evidence="4">
    <location>
        <begin position="261"/>
        <end position="370"/>
    </location>
</feature>
<protein>
    <recommendedName>
        <fullName evidence="7">PucR family transcriptional regulator</fullName>
    </recommendedName>
</protein>
<evidence type="ECO:0000259" key="2">
    <source>
        <dbReference type="Pfam" id="PF07905"/>
    </source>
</evidence>
<dbReference type="Gene3D" id="1.10.10.2840">
    <property type="entry name" value="PucR C-terminal helix-turn-helix domain"/>
    <property type="match status" value="1"/>
</dbReference>
<dbReference type="InterPro" id="IPR029016">
    <property type="entry name" value="GAF-like_dom_sf"/>
</dbReference>
<dbReference type="PANTHER" id="PTHR33744">
    <property type="entry name" value="CARBOHYDRATE DIACID REGULATOR"/>
    <property type="match status" value="1"/>
</dbReference>
<gene>
    <name evidence="5" type="ORF">FCL54_10100</name>
</gene>
<evidence type="ECO:0008006" key="7">
    <source>
        <dbReference type="Google" id="ProtNLM"/>
    </source>
</evidence>
<dbReference type="InterPro" id="IPR051448">
    <property type="entry name" value="CdaR-like_regulators"/>
</dbReference>
<dbReference type="AlphaFoldDB" id="A0A5R9F786"/>
<dbReference type="RefSeq" id="WP_138125964.1">
    <property type="nucleotide sequence ID" value="NZ_SWLG01000006.1"/>
</dbReference>
<evidence type="ECO:0000313" key="5">
    <source>
        <dbReference type="EMBL" id="TLS37488.1"/>
    </source>
</evidence>
<comment type="caution">
    <text evidence="5">The sequence shown here is derived from an EMBL/GenBank/DDBJ whole genome shotgun (WGS) entry which is preliminary data.</text>
</comment>
<dbReference type="InterPro" id="IPR012914">
    <property type="entry name" value="PucR_dom"/>
</dbReference>
<name>A0A5R9F786_9BACL</name>
<dbReference type="InterPro" id="IPR041522">
    <property type="entry name" value="CdaR_GGDEF"/>
</dbReference>
<feature type="domain" description="Purine catabolism PurC-like" evidence="2">
    <location>
        <begin position="8"/>
        <end position="126"/>
    </location>
</feature>
<evidence type="ECO:0000313" key="6">
    <source>
        <dbReference type="Proteomes" id="UP000308230"/>
    </source>
</evidence>
<dbReference type="OrthoDB" id="142218at2"/>
<evidence type="ECO:0000259" key="4">
    <source>
        <dbReference type="Pfam" id="PF17853"/>
    </source>
</evidence>
<dbReference type="Pfam" id="PF13556">
    <property type="entry name" value="HTH_30"/>
    <property type="match status" value="1"/>
</dbReference>
<dbReference type="Pfam" id="PF07905">
    <property type="entry name" value="PucR"/>
    <property type="match status" value="1"/>
</dbReference>
<evidence type="ECO:0000259" key="3">
    <source>
        <dbReference type="Pfam" id="PF13556"/>
    </source>
</evidence>
<accession>A0A5R9F786</accession>
<evidence type="ECO:0000256" key="1">
    <source>
        <dbReference type="ARBA" id="ARBA00006754"/>
    </source>
</evidence>
<dbReference type="EMBL" id="SWLG01000006">
    <property type="protein sequence ID" value="TLS37488.1"/>
    <property type="molecule type" value="Genomic_DNA"/>
</dbReference>
<reference evidence="5 6" key="1">
    <citation type="submission" date="2019-04" db="EMBL/GenBank/DDBJ databases">
        <title>Bacillus caeni sp. nov., a bacterium isolated from mangrove sediment.</title>
        <authorList>
            <person name="Huang H."/>
            <person name="Mo K."/>
            <person name="Hu Y."/>
        </authorList>
    </citation>
    <scope>NUCLEOTIDE SEQUENCE [LARGE SCALE GENOMIC DNA]</scope>
    <source>
        <strain evidence="5 6">HB172195</strain>
    </source>
</reference>